<dbReference type="RefSeq" id="WP_078818289.1">
    <property type="nucleotide sequence ID" value="NZ_FUYJ01000007.1"/>
</dbReference>
<dbReference type="EMBL" id="FUYJ01000007">
    <property type="protein sequence ID" value="SKB03385.1"/>
    <property type="molecule type" value="Genomic_DNA"/>
</dbReference>
<dbReference type="InterPro" id="IPR029068">
    <property type="entry name" value="Glyas_Bleomycin-R_OHBP_Dase"/>
</dbReference>
<reference evidence="3" key="1">
    <citation type="submission" date="2017-02" db="EMBL/GenBank/DDBJ databases">
        <authorList>
            <person name="Varghese N."/>
            <person name="Submissions S."/>
        </authorList>
    </citation>
    <scope>NUCLEOTIDE SEQUENCE [LARGE SCALE GENOMIC DNA]</scope>
    <source>
        <strain evidence="3">DSM 23966</strain>
    </source>
</reference>
<organism evidence="2 3">
    <name type="scientific">Sporosarcina newyorkensis</name>
    <dbReference type="NCBI Taxonomy" id="759851"/>
    <lineage>
        <taxon>Bacteria</taxon>
        <taxon>Bacillati</taxon>
        <taxon>Bacillota</taxon>
        <taxon>Bacilli</taxon>
        <taxon>Bacillales</taxon>
        <taxon>Caryophanaceae</taxon>
        <taxon>Sporosarcina</taxon>
    </lineage>
</organism>
<evidence type="ECO:0000313" key="2">
    <source>
        <dbReference type="EMBL" id="SKB03385.1"/>
    </source>
</evidence>
<dbReference type="Gene3D" id="3.10.180.10">
    <property type="entry name" value="2,3-Dihydroxybiphenyl 1,2-Dioxygenase, domain 1"/>
    <property type="match status" value="1"/>
</dbReference>
<gene>
    <name evidence="2" type="ORF">SAMN04244570_3173</name>
</gene>
<proteinExistence type="predicted"/>
<dbReference type="SUPFAM" id="SSF54593">
    <property type="entry name" value="Glyoxalase/Bleomycin resistance protein/Dihydroxybiphenyl dioxygenase"/>
    <property type="match status" value="1"/>
</dbReference>
<dbReference type="InterPro" id="IPR025870">
    <property type="entry name" value="Glyoxalase-like_dom"/>
</dbReference>
<feature type="domain" description="Glyoxalase-like" evidence="1">
    <location>
        <begin position="3"/>
        <end position="185"/>
    </location>
</feature>
<accession>A0A1T4YQ33</accession>
<keyword evidence="3" id="KW-1185">Reference proteome</keyword>
<dbReference type="PANTHER" id="PTHR40265">
    <property type="entry name" value="BLL2707 PROTEIN"/>
    <property type="match status" value="1"/>
</dbReference>
<sequence length="225" mass="26175">MKLDHVVYFTNENLKNVVEEQNRKGYGAVMGGRHEKWGTVNALLYTNNAYIEWLTIEDREKAEKAAVDQPLVAQFLHDKQYGDGWATVCISVDRMEIWKEELDNKGFQTTDILPASRRTEEGQLLRWKMLFIEQTPTSELPYPFFIEWAEPEKQGARRSSHKEQQITECIIHVEDPLRETGEWAVLLSQKVGDKNDIRVGDVLFRFEEKQGTPERLAAVRLLHND</sequence>
<dbReference type="Pfam" id="PF13468">
    <property type="entry name" value="Glyoxalase_3"/>
    <property type="match status" value="1"/>
</dbReference>
<evidence type="ECO:0000259" key="1">
    <source>
        <dbReference type="Pfam" id="PF13468"/>
    </source>
</evidence>
<dbReference type="Proteomes" id="UP000190042">
    <property type="component" value="Unassembled WGS sequence"/>
</dbReference>
<evidence type="ECO:0000313" key="3">
    <source>
        <dbReference type="Proteomes" id="UP000190042"/>
    </source>
</evidence>
<protein>
    <submittedName>
        <fullName evidence="2">Glyoxalase-like domain-containing protein</fullName>
    </submittedName>
</protein>
<name>A0A1T4YQ33_9BACL</name>
<dbReference type="PANTHER" id="PTHR40265:SF1">
    <property type="entry name" value="GLYOXALASE-LIKE DOMAIN-CONTAINING PROTEIN"/>
    <property type="match status" value="1"/>
</dbReference>
<dbReference type="AlphaFoldDB" id="A0A1T4YQ33"/>